<dbReference type="GO" id="GO:0051213">
    <property type="term" value="F:dioxygenase activity"/>
    <property type="evidence" value="ECO:0007669"/>
    <property type="project" value="UniProtKB-KW"/>
</dbReference>
<accession>A0A1J3E368</accession>
<feature type="region of interest" description="Disordered" evidence="1">
    <location>
        <begin position="15"/>
        <end position="40"/>
    </location>
</feature>
<keyword evidence="2" id="KW-0223">Dioxygenase</keyword>
<dbReference type="EMBL" id="GEVI01006449">
    <property type="protein sequence ID" value="JAU25871.1"/>
    <property type="molecule type" value="Transcribed_RNA"/>
</dbReference>
<proteinExistence type="predicted"/>
<sequence>MASSSAHLNHHQLPKIHGGATAAPPPTPSCSHPNTTSKSETAADALSHLFHRLPPNLSLPNRRSSAVASSTTASLPKVSLSAVDSDDLISAAAEFGYFNLTNDASDEIIHSGLAEAAEADSLSLFELSEEEKESSFPKNWPLGYEADAETPSFCLDADCTTESSELNLSSLRQFTQSLEKVGLKTVEKLASALGFKNPFGNDSTRFSTLMWLNQDVPDDKPAITNGFYPFVVCLQYQIREEKYCLLSESGWVSVSPRVDSVLVTLGDIAQVWRNGELKRVRYRPVLYSGQLDGPRKCVTMTLMLTLRMDTTVSPLKDFTDIDKDEEYAEKEAEEEGEGEDAGARSKERTAFRSFCFEDYAWRVYHERLFFKDPLDRYKIKS</sequence>
<feature type="region of interest" description="Disordered" evidence="1">
    <location>
        <begin position="327"/>
        <end position="346"/>
    </location>
</feature>
<protein>
    <submittedName>
        <fullName evidence="2">Gibberellin 2-beta-dioxygenase 8</fullName>
    </submittedName>
</protein>
<dbReference type="PANTHER" id="PTHR34945:SF2">
    <property type="entry name" value="2-OXOGLUTARATE (2OG) AND FE(II)-DEPENDENT OXYGENASE SUPERFAMILY PROTEIN"/>
    <property type="match status" value="1"/>
</dbReference>
<dbReference type="PANTHER" id="PTHR34945">
    <property type="entry name" value="2-OXOGLUTARATE (2OG) AND FE(II)-DEPENDENT OXYGENASE SUPERFAMILY PROTEIN"/>
    <property type="match status" value="1"/>
</dbReference>
<dbReference type="SUPFAM" id="SSF51197">
    <property type="entry name" value="Clavaminate synthase-like"/>
    <property type="match status" value="1"/>
</dbReference>
<dbReference type="InterPro" id="IPR027443">
    <property type="entry name" value="IPNS-like_sf"/>
</dbReference>
<dbReference type="AlphaFoldDB" id="A0A1J3E368"/>
<keyword evidence="2" id="KW-0560">Oxidoreductase</keyword>
<name>A0A1J3E368_NOCCA</name>
<gene>
    <name evidence="2" type="ORF">GA_TR6133_c0_g1_i1_g.20128</name>
</gene>
<feature type="compositionally biased region" description="Acidic residues" evidence="1">
    <location>
        <begin position="327"/>
        <end position="340"/>
    </location>
</feature>
<reference evidence="2" key="1">
    <citation type="submission" date="2016-07" db="EMBL/GenBank/DDBJ databases">
        <title>De novo transcriptome assembly of four accessions of the metal hyperaccumulator plant Noccaea caerulescens.</title>
        <authorList>
            <person name="Blande D."/>
            <person name="Halimaa P."/>
            <person name="Tervahauta A.I."/>
            <person name="Aarts M.G."/>
            <person name="Karenlampi S.O."/>
        </authorList>
    </citation>
    <scope>NUCLEOTIDE SEQUENCE</scope>
</reference>
<dbReference type="Gene3D" id="2.60.120.330">
    <property type="entry name" value="B-lactam Antibiotic, Isopenicillin N Synthase, Chain"/>
    <property type="match status" value="1"/>
</dbReference>
<organism evidence="2">
    <name type="scientific">Noccaea caerulescens</name>
    <name type="common">Alpine penny-cress</name>
    <name type="synonym">Thlaspi caerulescens</name>
    <dbReference type="NCBI Taxonomy" id="107243"/>
    <lineage>
        <taxon>Eukaryota</taxon>
        <taxon>Viridiplantae</taxon>
        <taxon>Streptophyta</taxon>
        <taxon>Embryophyta</taxon>
        <taxon>Tracheophyta</taxon>
        <taxon>Spermatophyta</taxon>
        <taxon>Magnoliopsida</taxon>
        <taxon>eudicotyledons</taxon>
        <taxon>Gunneridae</taxon>
        <taxon>Pentapetalae</taxon>
        <taxon>rosids</taxon>
        <taxon>malvids</taxon>
        <taxon>Brassicales</taxon>
        <taxon>Brassicaceae</taxon>
        <taxon>Coluteocarpeae</taxon>
        <taxon>Noccaea</taxon>
    </lineage>
</organism>
<evidence type="ECO:0000256" key="1">
    <source>
        <dbReference type="SAM" id="MobiDB-lite"/>
    </source>
</evidence>
<evidence type="ECO:0000313" key="2">
    <source>
        <dbReference type="EMBL" id="JAU25871.1"/>
    </source>
</evidence>